<keyword evidence="3" id="KW-0378">Hydrolase</keyword>
<dbReference type="PANTHER" id="PTHR21666">
    <property type="entry name" value="PEPTIDASE-RELATED"/>
    <property type="match status" value="1"/>
</dbReference>
<reference evidence="3 4" key="1">
    <citation type="submission" date="2019-04" db="EMBL/GenBank/DDBJ databases">
        <title>Corynebacterium endometrii sp. nov., isolated from the uterus of a cow with endometritis.</title>
        <authorList>
            <person name="Ballas P."/>
            <person name="Ruckert C."/>
            <person name="Wagener K."/>
            <person name="Drillich M."/>
            <person name="Kaempfer P."/>
            <person name="Busse H.-J."/>
            <person name="Ehling-Schulz M."/>
        </authorList>
    </citation>
    <scope>NUCLEOTIDE SEQUENCE [LARGE SCALE GENOMIC DNA]</scope>
    <source>
        <strain evidence="3 4">LMM-1653</strain>
    </source>
</reference>
<proteinExistence type="predicted"/>
<dbReference type="SUPFAM" id="SSF51261">
    <property type="entry name" value="Duplicated hybrid motif"/>
    <property type="match status" value="1"/>
</dbReference>
<feature type="domain" description="M23ase beta-sheet core" evidence="2">
    <location>
        <begin position="145"/>
        <end position="237"/>
    </location>
</feature>
<keyword evidence="4" id="KW-1185">Reference proteome</keyword>
<dbReference type="CDD" id="cd12797">
    <property type="entry name" value="M23_peptidase"/>
    <property type="match status" value="1"/>
</dbReference>
<evidence type="ECO:0000313" key="3">
    <source>
        <dbReference type="EMBL" id="QCB28018.1"/>
    </source>
</evidence>
<dbReference type="InterPro" id="IPR050570">
    <property type="entry name" value="Cell_wall_metabolism_enzyme"/>
</dbReference>
<name>A0A4V1CEG4_9CORY</name>
<dbReference type="EMBL" id="CP039247">
    <property type="protein sequence ID" value="QCB28018.1"/>
    <property type="molecule type" value="Genomic_DNA"/>
</dbReference>
<sequence length="253" mass="25612" precursor="true">MKRNHRARTAAVAGALALATAVASTTGVSMAAANQPAASVDLSTGSSQPTISGVNPSGLLKAAVGLAQTATGLASGAVVPQIKQSDGEITIVLDPSAIPGLADAFAPAIPTQLSPVRGQDAAGRTVVFPTSGTLTSTYGMRWGAMHNGIDVANPIGTPIYSIMDGTVINSGPAQGYGNWIRVQHDDGSISVYGHMQASSLLVNVGDRVSAGQQIAAIGNEGRSTGPHLHFEIWPDGVSPADPQAWFAARGINV</sequence>
<dbReference type="PANTHER" id="PTHR21666:SF270">
    <property type="entry name" value="MUREIN HYDROLASE ACTIVATOR ENVC"/>
    <property type="match status" value="1"/>
</dbReference>
<dbReference type="InterPro" id="IPR011055">
    <property type="entry name" value="Dup_hybrid_motif"/>
</dbReference>
<evidence type="ECO:0000313" key="4">
    <source>
        <dbReference type="Proteomes" id="UP000296352"/>
    </source>
</evidence>
<accession>A0A4V1CEG4</accession>
<dbReference type="OrthoDB" id="1099523at2"/>
<dbReference type="Gene3D" id="2.70.70.10">
    <property type="entry name" value="Glucose Permease (Domain IIA)"/>
    <property type="match status" value="1"/>
</dbReference>
<dbReference type="RefSeq" id="WP_136140814.1">
    <property type="nucleotide sequence ID" value="NZ_CP039247.1"/>
</dbReference>
<dbReference type="Pfam" id="PF01551">
    <property type="entry name" value="Peptidase_M23"/>
    <property type="match status" value="1"/>
</dbReference>
<keyword evidence="1" id="KW-0732">Signal</keyword>
<evidence type="ECO:0000259" key="2">
    <source>
        <dbReference type="Pfam" id="PF01551"/>
    </source>
</evidence>
<protein>
    <submittedName>
        <fullName evidence="3">Murein DD-endopeptidase MepM</fullName>
        <ecNumber evidence="3">3.4.24.-</ecNumber>
    </submittedName>
</protein>
<dbReference type="Proteomes" id="UP000296352">
    <property type="component" value="Chromosome"/>
</dbReference>
<dbReference type="EC" id="3.4.24.-" evidence="3"/>
<dbReference type="KEGG" id="cee:CENDO_03625"/>
<feature type="signal peptide" evidence="1">
    <location>
        <begin position="1"/>
        <end position="31"/>
    </location>
</feature>
<dbReference type="AlphaFoldDB" id="A0A4V1CEG4"/>
<organism evidence="3 4">
    <name type="scientific">Corynebacterium endometrii</name>
    <dbReference type="NCBI Taxonomy" id="2488819"/>
    <lineage>
        <taxon>Bacteria</taxon>
        <taxon>Bacillati</taxon>
        <taxon>Actinomycetota</taxon>
        <taxon>Actinomycetes</taxon>
        <taxon>Mycobacteriales</taxon>
        <taxon>Corynebacteriaceae</taxon>
        <taxon>Corynebacterium</taxon>
    </lineage>
</organism>
<dbReference type="InterPro" id="IPR016047">
    <property type="entry name" value="M23ase_b-sheet_dom"/>
</dbReference>
<evidence type="ECO:0000256" key="1">
    <source>
        <dbReference type="SAM" id="SignalP"/>
    </source>
</evidence>
<gene>
    <name evidence="3" type="primary">mepM</name>
    <name evidence="3" type="ORF">CENDO_03625</name>
</gene>
<dbReference type="GO" id="GO:0004222">
    <property type="term" value="F:metalloendopeptidase activity"/>
    <property type="evidence" value="ECO:0007669"/>
    <property type="project" value="TreeGrafter"/>
</dbReference>
<feature type="chain" id="PRO_5020713403" evidence="1">
    <location>
        <begin position="32"/>
        <end position="253"/>
    </location>
</feature>